<reference evidence="1 2" key="4">
    <citation type="journal article" date="2005" name="J. Mol. Biol.">
        <title>Genome comparison of Pseudomonas aeruginosa large phages.</title>
        <authorList>
            <person name="Hertveldt K."/>
            <person name="Lavigne R."/>
            <person name="Pleteneva E."/>
            <person name="Sernova N."/>
            <person name="Kurochkina L."/>
            <person name="Korchevskii R."/>
            <person name="Robben J."/>
            <person name="Mesyanzhinov V."/>
            <person name="Krylov V.N."/>
            <person name="Volckaert G."/>
        </authorList>
    </citation>
    <scope>NUCLEOTIDE SEQUENCE</scope>
</reference>
<reference evidence="1 2" key="1">
    <citation type="journal article" date="2002" name="Genetika">
        <title>Phenogenetic characterization of a group of giant Phi KZ-like bacteriophages of Pseudomonas aeruginosa].</title>
        <authorList>
            <person name="Burkal'tseva M.V."/>
            <person name="Krylov V.N."/>
            <person name="Pleteneva E.A."/>
            <person name="Shaburova O.V."/>
            <person name="Krylov S.V."/>
            <person name="Volckaert G."/>
            <person name="Sykilinda N.N."/>
            <person name="Kurochkina L.P."/>
            <person name="Mesyanzhinov V.V."/>
        </authorList>
    </citation>
    <scope>NUCLEOTIDE SEQUENCE [LARGE SCALE GENOMIC DNA]</scope>
</reference>
<dbReference type="RefSeq" id="YP_418223.1">
    <property type="nucleotide sequence ID" value="NC_007623.1"/>
</dbReference>
<reference evidence="1 2" key="3">
    <citation type="journal article" date="2004" name="Bioinformatics">
        <title>PHIRE, a deterministic approach to reveal regulatory elements in bacteriophage genomes.</title>
        <authorList>
            <person name="Lavigne R."/>
            <person name="Sun W.D."/>
            <person name="Volckaert G."/>
        </authorList>
    </citation>
    <scope>NUCLEOTIDE SEQUENCE [LARGE SCALE GENOMIC DNA]</scope>
</reference>
<sequence length="516" mass="57652">MISKDSLALAENIAVALPEGTVVPSTPILQGLNTLSYGAFPYEEDFRDKVVEVTSEITEHSAAIEAGSDKAAETIRGAFEMVKSYGVPMADAIQEKVGLLYSRGDLNWASLRHFNITYINVSDPFFDSAIYPTEVKNKALSFDSVGLDVLKRLEFEFATEQEIRDYVATSHPEINAILDSKLEDIVYAFYAITMLADLKSLFHYKGEATFDFTRVKSVRLNLLLKTYVILTKMYSQEDPAFLVKGSLEDYREYINLLWNGMTHYLIALKNTVQLYRNRKAAIYEAEASKLVDFKPVDALDVTVKGLSGNVVVYYSDEVLKTVTGNGGSLNDCVIASIYGRLTGRPNGFLDLINNPDLVKDLTANYFEGIHRPLNQDARKHFINNSVGAIVQFLNEREEARAALYEHLDAEGSSVRTLIEENLSGDLDVLYTLYENDVRKSSGVEPVSMEIEAQRAKEVIFQTKLVPNFLKLLGCELAAEIIELTFVKLGEEDNLNSKRERLHGALIELLVGELLGV</sequence>
<name>Q2Z0P1_9CAUD</name>
<evidence type="ECO:0000313" key="2">
    <source>
        <dbReference type="Proteomes" id="UP000001239"/>
    </source>
</evidence>
<evidence type="ECO:0000313" key="1">
    <source>
        <dbReference type="EMBL" id="CAG27284.1"/>
    </source>
</evidence>
<reference evidence="1 2" key="2">
    <citation type="journal article" date="2003" name="Res. Microbiol.">
        <title>Myoviridae bacteriophages of Pseudomonas aeruginosa: a long and complex evolutionary pathway.</title>
        <authorList>
            <person name="Krylov V.N."/>
            <person name="Pleteneva E.A."/>
            <person name="Bourkalsteva M.V."/>
            <person name="Shaburova O.V."/>
            <person name="Volckaert G."/>
            <person name="Sykilinda N.N."/>
            <person name="Kurochkina L.P."/>
            <person name="Mesyanzhinov V.V."/>
        </authorList>
    </citation>
    <scope>NUCLEOTIDE SEQUENCE [LARGE SCALE GENOMIC DNA]</scope>
</reference>
<proteinExistence type="predicted"/>
<dbReference type="KEGG" id="vg:5176646"/>
<dbReference type="OrthoDB" id="32004at10239"/>
<dbReference type="EMBL" id="AJ697969">
    <property type="protein sequence ID" value="CAG27284.1"/>
    <property type="molecule type" value="Genomic_DNA"/>
</dbReference>
<accession>Q2Z0P1</accession>
<dbReference type="GeneID" id="5176646"/>
<protein>
    <submittedName>
        <fullName evidence="1">Uncharacterized protein</fullName>
    </submittedName>
</protein>
<dbReference type="Proteomes" id="UP000001239">
    <property type="component" value="Segment"/>
</dbReference>
<organism evidence="1 2">
    <name type="scientific">Pseudomonas phage EL</name>
    <dbReference type="NCBI Taxonomy" id="273133"/>
    <lineage>
        <taxon>Viruses</taxon>
        <taxon>Duplodnaviria</taxon>
        <taxon>Heunggongvirae</taxon>
        <taxon>Uroviricota</taxon>
        <taxon>Caudoviricetes</taxon>
        <taxon>Chimalliviridae</taxon>
        <taxon>Elvirus</taxon>
        <taxon>Elvirus EL</taxon>
    </lineage>
</organism>
<keyword evidence="2" id="KW-1185">Reference proteome</keyword>